<evidence type="ECO:0000259" key="4">
    <source>
        <dbReference type="PROSITE" id="PS01186"/>
    </source>
</evidence>
<evidence type="ECO:0000313" key="6">
    <source>
        <dbReference type="Proteomes" id="UP001153069"/>
    </source>
</evidence>
<keyword evidence="2" id="KW-0472">Membrane</keyword>
<dbReference type="SUPFAM" id="SSF82171">
    <property type="entry name" value="DPP6 N-terminal domain-like"/>
    <property type="match status" value="1"/>
</dbReference>
<feature type="region of interest" description="Disordered" evidence="1">
    <location>
        <begin position="1"/>
        <end position="33"/>
    </location>
</feature>
<name>A0A9N8HML4_9STRA</name>
<dbReference type="SMART" id="SM00181">
    <property type="entry name" value="EGF"/>
    <property type="match status" value="2"/>
</dbReference>
<proteinExistence type="predicted"/>
<feature type="transmembrane region" description="Helical" evidence="2">
    <location>
        <begin position="205"/>
        <end position="225"/>
    </location>
</feature>
<accession>A0A9N8HML4</accession>
<dbReference type="InterPro" id="IPR051830">
    <property type="entry name" value="NOTCH_homolog"/>
</dbReference>
<feature type="transmembrane region" description="Helical" evidence="2">
    <location>
        <begin position="256"/>
        <end position="278"/>
    </location>
</feature>
<evidence type="ECO:0000256" key="2">
    <source>
        <dbReference type="SAM" id="Phobius"/>
    </source>
</evidence>
<dbReference type="OrthoDB" id="112528at2759"/>
<feature type="transmembrane region" description="Helical" evidence="2">
    <location>
        <begin position="170"/>
        <end position="193"/>
    </location>
</feature>
<protein>
    <recommendedName>
        <fullName evidence="3 4">EGF-like domain-containing protein</fullName>
    </recommendedName>
</protein>
<feature type="transmembrane region" description="Helical" evidence="2">
    <location>
        <begin position="347"/>
        <end position="367"/>
    </location>
</feature>
<organism evidence="5 6">
    <name type="scientific">Seminavis robusta</name>
    <dbReference type="NCBI Taxonomy" id="568900"/>
    <lineage>
        <taxon>Eukaryota</taxon>
        <taxon>Sar</taxon>
        <taxon>Stramenopiles</taxon>
        <taxon>Ochrophyta</taxon>
        <taxon>Bacillariophyta</taxon>
        <taxon>Bacillariophyceae</taxon>
        <taxon>Bacillariophycidae</taxon>
        <taxon>Naviculales</taxon>
        <taxon>Naviculaceae</taxon>
        <taxon>Seminavis</taxon>
    </lineage>
</organism>
<gene>
    <name evidence="5" type="ORF">SEMRO_914_G219600.1</name>
</gene>
<dbReference type="PROSITE" id="PS01186">
    <property type="entry name" value="EGF_2"/>
    <property type="match status" value="1"/>
</dbReference>
<dbReference type="EMBL" id="CAICTM010000912">
    <property type="protein sequence ID" value="CAB9518202.1"/>
    <property type="molecule type" value="Genomic_DNA"/>
</dbReference>
<evidence type="ECO:0000313" key="5">
    <source>
        <dbReference type="EMBL" id="CAB9518202.1"/>
    </source>
</evidence>
<reference evidence="5" key="1">
    <citation type="submission" date="2020-06" db="EMBL/GenBank/DDBJ databases">
        <authorList>
            <consortium name="Plant Systems Biology data submission"/>
        </authorList>
    </citation>
    <scope>NUCLEOTIDE SEQUENCE</scope>
    <source>
        <strain evidence="5">D6</strain>
    </source>
</reference>
<keyword evidence="2" id="KW-0812">Transmembrane</keyword>
<dbReference type="Proteomes" id="UP001153069">
    <property type="component" value="Unassembled WGS sequence"/>
</dbReference>
<dbReference type="InterPro" id="IPR000742">
    <property type="entry name" value="EGF"/>
</dbReference>
<evidence type="ECO:0000259" key="3">
    <source>
        <dbReference type="PROSITE" id="PS00022"/>
    </source>
</evidence>
<comment type="caution">
    <text evidence="5">The sequence shown here is derived from an EMBL/GenBank/DDBJ whole genome shotgun (WGS) entry which is preliminary data.</text>
</comment>
<dbReference type="PROSITE" id="PS00022">
    <property type="entry name" value="EGF_1"/>
    <property type="match status" value="1"/>
</dbReference>
<dbReference type="PANTHER" id="PTHR24033:SF151">
    <property type="entry name" value="NOTCH 2"/>
    <property type="match status" value="1"/>
</dbReference>
<keyword evidence="2" id="KW-1133">Transmembrane helix</keyword>
<feature type="domain" description="EGF-like" evidence="3 4">
    <location>
        <begin position="515"/>
        <end position="526"/>
    </location>
</feature>
<sequence length="1390" mass="153003">MNHPAESAFTSSGGIPAHPHTIGGTTSSMSILPDRRRSMGKGEVIVTGSFSNLEYAGTNDDSGGGGSGSTGSSSIVLESLSIRDIDRLAQALRPLLMDQMIDDTKSDCINDDDHDDDDPREEFVQEIASTSTTDLEEGRTGSRNRNPQWHAPFGESTYSLLYLCSIDSPAFWYAVLVYILQITAILLTMIDVVDWGSSNRLDLPPNVNLSVTIAQGVALFLAVAFQSDLLEVVSKFKDGFHPEVLEKHPGATYSTWLLSCIAQLFAGLLLLLTIYILTVQTGNVLGIMLNFAALNFMADIDDVAFYLAKSGFVGDRLQVAAYRVANFRVRKRYDPGRGFLRAWKTRIFFMIIAVLLTGWVTIVIFRFEGRYVCNTIMVNMGDDFVPSLGPFNGMYDLAFSGRGMERRAEYVERRSMEIDTPGRGILGYCYEIKAWTFRIESNDNNHKGNPCNWIARSSETETYDITETATSQWFVHDDTFREVVVEPFSLFCFDCAKEGESDDCGGKGTCRNAVCDCENGWYGLRCEFVSPCPWITMDARTDKFASTRDWASNYQSIDLGNGSLVEAYHRPVYIHEYSRGGEYDVVMFTGGRWALTSSKFLPHGGRISDHQLPVGQESAGSDIGNFFKHVYHGYRGYSGNYSVAFLSDYMEIGTHLDSSSPVGFHWYHAEEAKANYKNQDIGKSVDTEFLCHSCDDDVNPCLYDGVCNQGKCQCSLDSFGSLCEIPPVGNGHCDPFLNVPEFKLDGGDCCESSCESSSQYICGAEGEGYVSTGYYYCKQPKDEWQRHLLNGDAGSFSGFALDLSRGSMAVSELLQDRVRIYDKVGSSWVLRDTIMGSPNSRFGLRVALSSGPFNVVSNPSFKAPLTVVVADSFRILRVYKCDFDGCTQTQEFPTLLVFDFDLSDDGTVLAASLLVGNQAPNTVRIYDTVNGLFQFRADVSITRNNVTANVLSMSLNGDGSRLAVQSQLTEVDPSTNYPVATDEYVVVMAWNEAFDIYGVEAEFLFESEDNTVDYALSLKLSQDGTILAYGYPKCLGSQLHIQVRNDAGRWGPRWAPAMNSADCTDTERPARNNALAVSADGSRVAFRVGSKVKLMAWDSVTKSWNDVIDPFPLTHYPVAMSSNGKEIAIGAPEDGIGGVTGVFSLPGRKPCGHGMSLLRVSLTLDRLPLDVSGDLANNRTGEILFKQGPYSMEYAYATIVEETCIPADSCYVFTMYNKRRRGLQAPGQFALFVDGENVGKGSFDGLFTKQYFGECPSCPAGTVPFSMIMLACEPIPWALLQMVGTNNATNRWLASTAGNSEVVIPSTCSDHWDGTNCTEWLSYETCLEPSECYAFQFLSHHQAFVEIALGGQIERPTANWFCYGGSSYVGNPDKCQTGGVGKVVHSVGHT</sequence>
<dbReference type="PANTHER" id="PTHR24033">
    <property type="entry name" value="EGF-LIKE DOMAIN-CONTAINING PROTEIN"/>
    <property type="match status" value="1"/>
</dbReference>
<feature type="region of interest" description="Disordered" evidence="1">
    <location>
        <begin position="128"/>
        <end position="148"/>
    </location>
</feature>
<keyword evidence="6" id="KW-1185">Reference proteome</keyword>
<evidence type="ECO:0000256" key="1">
    <source>
        <dbReference type="SAM" id="MobiDB-lite"/>
    </source>
</evidence>